<dbReference type="SUPFAM" id="SSF48619">
    <property type="entry name" value="Phospholipase A2, PLA2"/>
    <property type="match status" value="1"/>
</dbReference>
<dbReference type="Gene3D" id="1.20.90.10">
    <property type="entry name" value="Phospholipase A2 domain"/>
    <property type="match status" value="1"/>
</dbReference>
<evidence type="ECO:0000313" key="1">
    <source>
        <dbReference type="EMBL" id="GAA2613188.1"/>
    </source>
</evidence>
<name>A0ABN3Q4K2_9ACTN</name>
<dbReference type="InterPro" id="IPR036444">
    <property type="entry name" value="PLipase_A2_dom_sf"/>
</dbReference>
<reference evidence="1 2" key="1">
    <citation type="journal article" date="2019" name="Int. J. Syst. Evol. Microbiol.">
        <title>The Global Catalogue of Microorganisms (GCM) 10K type strain sequencing project: providing services to taxonomists for standard genome sequencing and annotation.</title>
        <authorList>
            <consortium name="The Broad Institute Genomics Platform"/>
            <consortium name="The Broad Institute Genome Sequencing Center for Infectious Disease"/>
            <person name="Wu L."/>
            <person name="Ma J."/>
        </authorList>
    </citation>
    <scope>NUCLEOTIDE SEQUENCE [LARGE SCALE GENOMIC DNA]</scope>
    <source>
        <strain evidence="1 2">JCM 6833</strain>
    </source>
</reference>
<dbReference type="Pfam" id="PF09056">
    <property type="entry name" value="Phospholip_A2_3"/>
    <property type="match status" value="1"/>
</dbReference>
<evidence type="ECO:0000313" key="2">
    <source>
        <dbReference type="Proteomes" id="UP001501509"/>
    </source>
</evidence>
<sequence>MLREAVDNAAGGLEGHETYRYDGRGRLASLASAERGGWSFGRDREGRMVSQTSTSAAVARKGCAYASQWMWGRDYCWPRHSRVYYEKQWRAVYWLKTVNRFPVVGIYYDYCTKSPDKPDGYDFRAGCAMHDYGRALTHSRNGQLRGKKSAVDAVFYTTLKDKTCARYKRHKGTICRKYAWSYYKAVRKLG</sequence>
<dbReference type="RefSeq" id="WP_344545339.1">
    <property type="nucleotide sequence ID" value="NZ_BAAATD010000007.1"/>
</dbReference>
<dbReference type="EMBL" id="BAAATD010000007">
    <property type="protein sequence ID" value="GAA2613188.1"/>
    <property type="molecule type" value="Genomic_DNA"/>
</dbReference>
<dbReference type="Proteomes" id="UP001501509">
    <property type="component" value="Unassembled WGS sequence"/>
</dbReference>
<protein>
    <submittedName>
        <fullName evidence="1">Uncharacterized protein</fullName>
    </submittedName>
</protein>
<comment type="caution">
    <text evidence="1">The sequence shown here is derived from an EMBL/GenBank/DDBJ whole genome shotgun (WGS) entry which is preliminary data.</text>
</comment>
<gene>
    <name evidence="1" type="ORF">GCM10010411_55100</name>
</gene>
<keyword evidence="2" id="KW-1185">Reference proteome</keyword>
<organism evidence="1 2">
    <name type="scientific">Actinomadura fulvescens</name>
    <dbReference type="NCBI Taxonomy" id="46160"/>
    <lineage>
        <taxon>Bacteria</taxon>
        <taxon>Bacillati</taxon>
        <taxon>Actinomycetota</taxon>
        <taxon>Actinomycetes</taxon>
        <taxon>Streptosporangiales</taxon>
        <taxon>Thermomonosporaceae</taxon>
        <taxon>Actinomadura</taxon>
    </lineage>
</organism>
<accession>A0ABN3Q4K2</accession>
<proteinExistence type="predicted"/>
<dbReference type="InterPro" id="IPR015141">
    <property type="entry name" value="PLipase_A2_prok/fun"/>
</dbReference>